<accession>A0ABW4FUC2</accession>
<comment type="caution">
    <text evidence="1">The sequence shown here is derived from an EMBL/GenBank/DDBJ whole genome shotgun (WGS) entry which is preliminary data.</text>
</comment>
<protein>
    <submittedName>
        <fullName evidence="1">Replication initiator</fullName>
    </submittedName>
</protein>
<dbReference type="RefSeq" id="WP_343979276.1">
    <property type="nucleotide sequence ID" value="NZ_BAAAJG010000011.1"/>
</dbReference>
<dbReference type="Pfam" id="PF20199">
    <property type="entry name" value="RepSA"/>
    <property type="match status" value="1"/>
</dbReference>
<proteinExistence type="predicted"/>
<reference evidence="2" key="1">
    <citation type="journal article" date="2019" name="Int. J. Syst. Evol. Microbiol.">
        <title>The Global Catalogue of Microorganisms (GCM) 10K type strain sequencing project: providing services to taxonomists for standard genome sequencing and annotation.</title>
        <authorList>
            <consortium name="The Broad Institute Genomics Platform"/>
            <consortium name="The Broad Institute Genome Sequencing Center for Infectious Disease"/>
            <person name="Wu L."/>
            <person name="Ma J."/>
        </authorList>
    </citation>
    <scope>NUCLEOTIDE SEQUENCE [LARGE SCALE GENOMIC DNA]</scope>
    <source>
        <strain evidence="2">JCM 12165</strain>
    </source>
</reference>
<organism evidence="1 2">
    <name type="scientific">Pseudonocardia aurantiaca</name>
    <dbReference type="NCBI Taxonomy" id="75290"/>
    <lineage>
        <taxon>Bacteria</taxon>
        <taxon>Bacillati</taxon>
        <taxon>Actinomycetota</taxon>
        <taxon>Actinomycetes</taxon>
        <taxon>Pseudonocardiales</taxon>
        <taxon>Pseudonocardiaceae</taxon>
        <taxon>Pseudonocardia</taxon>
    </lineage>
</organism>
<dbReference type="Proteomes" id="UP001597145">
    <property type="component" value="Unassembled WGS sequence"/>
</dbReference>
<keyword evidence="2" id="KW-1185">Reference proteome</keyword>
<evidence type="ECO:0000313" key="1">
    <source>
        <dbReference type="EMBL" id="MFD1533728.1"/>
    </source>
</evidence>
<gene>
    <name evidence="1" type="ORF">ACFSCY_30340</name>
</gene>
<dbReference type="InterPro" id="IPR046828">
    <property type="entry name" value="RepSA"/>
</dbReference>
<evidence type="ECO:0000313" key="2">
    <source>
        <dbReference type="Proteomes" id="UP001597145"/>
    </source>
</evidence>
<name>A0ABW4FUC2_9PSEU</name>
<dbReference type="EMBL" id="JBHUCP010000026">
    <property type="protein sequence ID" value="MFD1533728.1"/>
    <property type="molecule type" value="Genomic_DNA"/>
</dbReference>
<sequence>MIPAPATDPLDLVAARVRRPDFATWRAQVDATRGCSAPIHLRGASAVLDRDGAVLLERSGDVLAPCGNRRESVCPACSDRYAADAFHLLRAGLAGDDTKNVPATVTNRPRAFLTLTAPSFGPVHTRKVTARGHVIPCGCGDRHHPDDPRLSTARDPESYDYVGAVLWQAHAGALWARFTTALRRALAAQLGVKTREFRDHARLSYAKVAEFQRRGLVHFHAVVRLDGPDGPVTPPPAGLDHTALRAAITHAAATATLTVARPDGSLMVLGWGAQLDLRAVTPSALRQVETEQGEMTDAALAGYIAKYATKGTGATTAADRPIRDIEHVQYLDIGPHHRAMIETAWELGGLDAYEALNLRRWAHMLGFRGHFLTKSQRFSTTFRAIRADRRLWRLRADLDALDRATDDPNAIPVDLETVTVINDWWPIHFGHHDDGERELAAGIAERHRSQRRSIPTTTPRRAA</sequence>